<proteinExistence type="predicted"/>
<evidence type="ECO:0000313" key="1">
    <source>
        <dbReference type="EMBL" id="PHK07257.1"/>
    </source>
</evidence>
<dbReference type="EMBL" id="LAHD01000002">
    <property type="protein sequence ID" value="PHK07257.1"/>
    <property type="molecule type" value="Genomic_DNA"/>
</dbReference>
<sequence>MQGFCVIKMLQIIEKCAKIKMWQTIRKALRKMIKLQNNEVKIVQVIVAQIDEDWVVAGLDADNKFYKLTEEEDLRLPQAKEVAIMARGAINVGRDELTVLISWVRDQISEILYPEM</sequence>
<evidence type="ECO:0000313" key="2">
    <source>
        <dbReference type="Proteomes" id="UP000222310"/>
    </source>
</evidence>
<reference evidence="1 2" key="1">
    <citation type="submission" date="2015-02" db="EMBL/GenBank/DDBJ databases">
        <title>Nostoc linckia genome annotation.</title>
        <authorList>
            <person name="Zhou Z."/>
        </authorList>
    </citation>
    <scope>NUCLEOTIDE SEQUENCE [LARGE SCALE GENOMIC DNA]</scope>
    <source>
        <strain evidence="2">z8</strain>
    </source>
</reference>
<organism evidence="1 2">
    <name type="scientific">Nostoc linckia z8</name>
    <dbReference type="NCBI Taxonomy" id="1628746"/>
    <lineage>
        <taxon>Bacteria</taxon>
        <taxon>Bacillati</taxon>
        <taxon>Cyanobacteriota</taxon>
        <taxon>Cyanophyceae</taxon>
        <taxon>Nostocales</taxon>
        <taxon>Nostocaceae</taxon>
        <taxon>Nostoc</taxon>
    </lineage>
</organism>
<dbReference type="Proteomes" id="UP000222310">
    <property type="component" value="Unassembled WGS sequence"/>
</dbReference>
<gene>
    <name evidence="1" type="ORF">VF08_01265</name>
</gene>
<comment type="caution">
    <text evidence="1">The sequence shown here is derived from an EMBL/GenBank/DDBJ whole genome shotgun (WGS) entry which is preliminary data.</text>
</comment>
<accession>A0A9Q6ENE3</accession>
<dbReference type="AlphaFoldDB" id="A0A9Q6ENE3"/>
<name>A0A9Q6ENE3_NOSLI</name>
<protein>
    <submittedName>
        <fullName evidence="1">Uncharacterized protein</fullName>
    </submittedName>
</protein>